<sequence length="43" mass="4837">MIITPKLVVIEGRSPKYIICTPYPKSTSVTFRKRDDIPASSNL</sequence>
<accession>A0A0K2TYA7</accession>
<organism evidence="1">
    <name type="scientific">Lepeophtheirus salmonis</name>
    <name type="common">Salmon louse</name>
    <name type="synonym">Caligus salmonis</name>
    <dbReference type="NCBI Taxonomy" id="72036"/>
    <lineage>
        <taxon>Eukaryota</taxon>
        <taxon>Metazoa</taxon>
        <taxon>Ecdysozoa</taxon>
        <taxon>Arthropoda</taxon>
        <taxon>Crustacea</taxon>
        <taxon>Multicrustacea</taxon>
        <taxon>Hexanauplia</taxon>
        <taxon>Copepoda</taxon>
        <taxon>Siphonostomatoida</taxon>
        <taxon>Caligidae</taxon>
        <taxon>Lepeophtheirus</taxon>
    </lineage>
</organism>
<dbReference type="AlphaFoldDB" id="A0A0K2TYA7"/>
<name>A0A0K2TYA7_LEPSM</name>
<dbReference type="EMBL" id="HACA01013612">
    <property type="protein sequence ID" value="CDW30973.1"/>
    <property type="molecule type" value="Transcribed_RNA"/>
</dbReference>
<protein>
    <submittedName>
        <fullName evidence="1">Uncharacterized protein</fullName>
    </submittedName>
</protein>
<reference evidence="1" key="1">
    <citation type="submission" date="2014-05" db="EMBL/GenBank/DDBJ databases">
        <authorList>
            <person name="Chronopoulou M."/>
        </authorList>
    </citation>
    <scope>NUCLEOTIDE SEQUENCE</scope>
    <source>
        <tissue evidence="1">Whole organism</tissue>
    </source>
</reference>
<proteinExistence type="predicted"/>
<evidence type="ECO:0000313" key="1">
    <source>
        <dbReference type="EMBL" id="CDW30973.1"/>
    </source>
</evidence>